<gene>
    <name evidence="2" type="ORF">C2E20_5334</name>
</gene>
<dbReference type="PANTHER" id="PTHR13359">
    <property type="entry name" value="39S RIBOSOMAL PROTEIN L40, MITOCHONDRIAL"/>
    <property type="match status" value="1"/>
</dbReference>
<dbReference type="Gene3D" id="6.10.250.3440">
    <property type="match status" value="1"/>
</dbReference>
<dbReference type="AlphaFoldDB" id="A0A2P6VBC1"/>
<dbReference type="EMBL" id="LHPF02000015">
    <property type="protein sequence ID" value="PSC71383.1"/>
    <property type="molecule type" value="Genomic_DNA"/>
</dbReference>
<organism evidence="2 3">
    <name type="scientific">Micractinium conductrix</name>
    <dbReference type="NCBI Taxonomy" id="554055"/>
    <lineage>
        <taxon>Eukaryota</taxon>
        <taxon>Viridiplantae</taxon>
        <taxon>Chlorophyta</taxon>
        <taxon>core chlorophytes</taxon>
        <taxon>Trebouxiophyceae</taxon>
        <taxon>Chlorellales</taxon>
        <taxon>Chlorellaceae</taxon>
        <taxon>Chlorella clade</taxon>
        <taxon>Micractinium</taxon>
    </lineage>
</organism>
<sequence>MQALRQAATSRLAAAAACSSCQPVASSWIAAAQQLQQAAGYAKKSGGESMDNRLKSVLSMLEPRDVDEVELSPEDHADATRRAKEYSRLKMAAHRAWQADLSTKLNLKRAAIAALPEHLRAAAEKPDYEPFPLTRQMWNETPPIEGFGEGAASTQAAGARRLGTKHRK</sequence>
<evidence type="ECO:0000256" key="1">
    <source>
        <dbReference type="SAM" id="MobiDB-lite"/>
    </source>
</evidence>
<feature type="region of interest" description="Disordered" evidence="1">
    <location>
        <begin position="133"/>
        <end position="168"/>
    </location>
</feature>
<accession>A0A2P6VBC1</accession>
<dbReference type="Proteomes" id="UP000239649">
    <property type="component" value="Unassembled WGS sequence"/>
</dbReference>
<name>A0A2P6VBC1_9CHLO</name>
<dbReference type="OrthoDB" id="64875at2759"/>
<evidence type="ECO:0000313" key="3">
    <source>
        <dbReference type="Proteomes" id="UP000239649"/>
    </source>
</evidence>
<dbReference type="STRING" id="554055.A0A2P6VBC1"/>
<reference evidence="2 3" key="1">
    <citation type="journal article" date="2018" name="Plant J.">
        <title>Genome sequences of Chlorella sorokiniana UTEX 1602 and Micractinium conductrix SAG 241.80: implications to maltose excretion by a green alga.</title>
        <authorList>
            <person name="Arriola M.B."/>
            <person name="Velmurugan N."/>
            <person name="Zhang Y."/>
            <person name="Plunkett M.H."/>
            <person name="Hondzo H."/>
            <person name="Barney B.M."/>
        </authorList>
    </citation>
    <scope>NUCLEOTIDE SEQUENCE [LARGE SCALE GENOMIC DNA]</scope>
    <source>
        <strain evidence="2 3">SAG 241.80</strain>
    </source>
</reference>
<protein>
    <submittedName>
        <fullName evidence="2">Uncharacterized protein</fullName>
    </submittedName>
</protein>
<comment type="caution">
    <text evidence="2">The sequence shown here is derived from an EMBL/GenBank/DDBJ whole genome shotgun (WGS) entry which is preliminary data.</text>
</comment>
<keyword evidence="3" id="KW-1185">Reference proteome</keyword>
<evidence type="ECO:0000313" key="2">
    <source>
        <dbReference type="EMBL" id="PSC71383.1"/>
    </source>
</evidence>
<proteinExistence type="predicted"/>
<dbReference type="GO" id="GO:0005762">
    <property type="term" value="C:mitochondrial large ribosomal subunit"/>
    <property type="evidence" value="ECO:0007669"/>
    <property type="project" value="InterPro"/>
</dbReference>
<dbReference type="InterPro" id="IPR039145">
    <property type="entry name" value="Ribosomal_mL40_metazoa/plant"/>
</dbReference>
<dbReference type="PANTHER" id="PTHR13359:SF2">
    <property type="entry name" value="LARGE RIBOSOMAL SUBUNIT PROTEIN ML40"/>
    <property type="match status" value="1"/>
</dbReference>